<name>A0A1P8WF01_9PLAN</name>
<dbReference type="KEGG" id="fmr:Fuma_02231"/>
<feature type="domain" description="Putative restriction endonuclease" evidence="1">
    <location>
        <begin position="45"/>
        <end position="203"/>
    </location>
</feature>
<dbReference type="Pfam" id="PF05685">
    <property type="entry name" value="Uma2"/>
    <property type="match status" value="1"/>
</dbReference>
<dbReference type="InterPro" id="IPR011335">
    <property type="entry name" value="Restrct_endonuc-II-like"/>
</dbReference>
<dbReference type="STRING" id="1891926.Fuma_02231"/>
<protein>
    <recommendedName>
        <fullName evidence="1">Putative restriction endonuclease domain-containing protein</fullName>
    </recommendedName>
</protein>
<sequence length="215" mass="23446">MINSAVASTMAERLEELGCIGLDRVRLDPAPGTATIDDLVAANSNGARRCELIDHTLVEKVMGYEASVVAAAILEFLRRHVASRKLGLVSGADGFFQLLTSSVRGPDVALVLRDRLPNGRFPTDAFPSIAPDLVVEVLSPGNTKQEMSRKRIEYFHSGVQLVWMVDCTHRTVAVYQSPDRPVILNENDMITAEPVLADFSHPVAEFFADLDLGAE</sequence>
<dbReference type="InterPro" id="IPR012296">
    <property type="entry name" value="Nuclease_put_TT1808"/>
</dbReference>
<evidence type="ECO:0000313" key="3">
    <source>
        <dbReference type="Proteomes" id="UP000187735"/>
    </source>
</evidence>
<dbReference type="Proteomes" id="UP000187735">
    <property type="component" value="Chromosome"/>
</dbReference>
<evidence type="ECO:0000313" key="2">
    <source>
        <dbReference type="EMBL" id="APZ92620.1"/>
    </source>
</evidence>
<organism evidence="2 3">
    <name type="scientific">Fuerstiella marisgermanici</name>
    <dbReference type="NCBI Taxonomy" id="1891926"/>
    <lineage>
        <taxon>Bacteria</taxon>
        <taxon>Pseudomonadati</taxon>
        <taxon>Planctomycetota</taxon>
        <taxon>Planctomycetia</taxon>
        <taxon>Planctomycetales</taxon>
        <taxon>Planctomycetaceae</taxon>
        <taxon>Fuerstiella</taxon>
    </lineage>
</organism>
<dbReference type="PANTHER" id="PTHR34107:SF1">
    <property type="entry name" value="SLL0198 PROTEIN"/>
    <property type="match status" value="1"/>
</dbReference>
<proteinExistence type="predicted"/>
<dbReference type="RefSeq" id="WP_077024220.1">
    <property type="nucleotide sequence ID" value="NZ_CP017641.1"/>
</dbReference>
<dbReference type="Gene3D" id="3.90.1570.10">
    <property type="entry name" value="tt1808, chain A"/>
    <property type="match status" value="1"/>
</dbReference>
<keyword evidence="3" id="KW-1185">Reference proteome</keyword>
<reference evidence="2 3" key="1">
    <citation type="journal article" date="2016" name="Front. Microbiol.">
        <title>Fuerstia marisgermanicae gen. nov., sp. nov., an Unusual Member of the Phylum Planctomycetes from the German Wadden Sea.</title>
        <authorList>
            <person name="Kohn T."/>
            <person name="Heuer A."/>
            <person name="Jogler M."/>
            <person name="Vollmers J."/>
            <person name="Boedeker C."/>
            <person name="Bunk B."/>
            <person name="Rast P."/>
            <person name="Borchert D."/>
            <person name="Glockner I."/>
            <person name="Freese H.M."/>
            <person name="Klenk H.P."/>
            <person name="Overmann J."/>
            <person name="Kaster A.K."/>
            <person name="Rohde M."/>
            <person name="Wiegand S."/>
            <person name="Jogler C."/>
        </authorList>
    </citation>
    <scope>NUCLEOTIDE SEQUENCE [LARGE SCALE GENOMIC DNA]</scope>
    <source>
        <strain evidence="2 3">NH11</strain>
    </source>
</reference>
<dbReference type="InterPro" id="IPR008538">
    <property type="entry name" value="Uma2"/>
</dbReference>
<dbReference type="PANTHER" id="PTHR34107">
    <property type="entry name" value="SLL0198 PROTEIN-RELATED"/>
    <property type="match status" value="1"/>
</dbReference>
<dbReference type="SUPFAM" id="SSF52980">
    <property type="entry name" value="Restriction endonuclease-like"/>
    <property type="match status" value="1"/>
</dbReference>
<gene>
    <name evidence="2" type="ORF">Fuma_02231</name>
</gene>
<dbReference type="AlphaFoldDB" id="A0A1P8WF01"/>
<dbReference type="EMBL" id="CP017641">
    <property type="protein sequence ID" value="APZ92620.1"/>
    <property type="molecule type" value="Genomic_DNA"/>
</dbReference>
<dbReference type="CDD" id="cd06260">
    <property type="entry name" value="DUF820-like"/>
    <property type="match status" value="1"/>
</dbReference>
<evidence type="ECO:0000259" key="1">
    <source>
        <dbReference type="Pfam" id="PF05685"/>
    </source>
</evidence>
<accession>A0A1P8WF01</accession>